<dbReference type="InterPro" id="IPR005467">
    <property type="entry name" value="His_kinase_dom"/>
</dbReference>
<keyword evidence="3" id="KW-0597">Phosphoprotein</keyword>
<evidence type="ECO:0000256" key="8">
    <source>
        <dbReference type="ARBA" id="ARBA00023012"/>
    </source>
</evidence>
<keyword evidence="8" id="KW-0902">Two-component regulatory system</keyword>
<evidence type="ECO:0000256" key="5">
    <source>
        <dbReference type="ARBA" id="ARBA00022741"/>
    </source>
</evidence>
<dbReference type="SUPFAM" id="SSF55874">
    <property type="entry name" value="ATPase domain of HSP90 chaperone/DNA topoisomerase II/histidine kinase"/>
    <property type="match status" value="1"/>
</dbReference>
<dbReference type="GO" id="GO:0000160">
    <property type="term" value="P:phosphorelay signal transduction system"/>
    <property type="evidence" value="ECO:0007669"/>
    <property type="project" value="UniProtKB-KW"/>
</dbReference>
<dbReference type="Proteomes" id="UP000295515">
    <property type="component" value="Unassembled WGS sequence"/>
</dbReference>
<dbReference type="GO" id="GO:0005524">
    <property type="term" value="F:ATP binding"/>
    <property type="evidence" value="ECO:0007669"/>
    <property type="project" value="UniProtKB-KW"/>
</dbReference>
<dbReference type="PANTHER" id="PTHR43065:SF10">
    <property type="entry name" value="PEROXIDE STRESS-ACTIVATED HISTIDINE KINASE MAK3"/>
    <property type="match status" value="1"/>
</dbReference>
<dbReference type="EC" id="2.7.13.3" evidence="2"/>
<dbReference type="PROSITE" id="PS50109">
    <property type="entry name" value="HIS_KIN"/>
    <property type="match status" value="1"/>
</dbReference>
<protein>
    <recommendedName>
        <fullName evidence="2">histidine kinase</fullName>
        <ecNumber evidence="2">2.7.13.3</ecNumber>
    </recommendedName>
</protein>
<feature type="domain" description="Histidine kinase" evidence="9">
    <location>
        <begin position="1"/>
        <end position="106"/>
    </location>
</feature>
<dbReference type="CDD" id="cd00075">
    <property type="entry name" value="HATPase"/>
    <property type="match status" value="1"/>
</dbReference>
<evidence type="ECO:0000256" key="1">
    <source>
        <dbReference type="ARBA" id="ARBA00000085"/>
    </source>
</evidence>
<evidence type="ECO:0000313" key="10">
    <source>
        <dbReference type="EMBL" id="TCV91512.1"/>
    </source>
</evidence>
<dbReference type="InterPro" id="IPR036890">
    <property type="entry name" value="HATPase_C_sf"/>
</dbReference>
<dbReference type="Pfam" id="PF02518">
    <property type="entry name" value="HATPase_c"/>
    <property type="match status" value="1"/>
</dbReference>
<comment type="caution">
    <text evidence="10">The sequence shown here is derived from an EMBL/GenBank/DDBJ whole genome shotgun (WGS) entry which is preliminary data.</text>
</comment>
<comment type="catalytic activity">
    <reaction evidence="1">
        <text>ATP + protein L-histidine = ADP + protein N-phospho-L-histidine.</text>
        <dbReference type="EC" id="2.7.13.3"/>
    </reaction>
</comment>
<dbReference type="SMART" id="SM00387">
    <property type="entry name" value="HATPase_c"/>
    <property type="match status" value="1"/>
</dbReference>
<evidence type="ECO:0000256" key="7">
    <source>
        <dbReference type="ARBA" id="ARBA00022840"/>
    </source>
</evidence>
<dbReference type="Gene3D" id="3.30.565.10">
    <property type="entry name" value="Histidine kinase-like ATPase, C-terminal domain"/>
    <property type="match status" value="1"/>
</dbReference>
<name>A0A4R3YHN3_9FIRM</name>
<evidence type="ECO:0000256" key="6">
    <source>
        <dbReference type="ARBA" id="ARBA00022777"/>
    </source>
</evidence>
<keyword evidence="11" id="KW-1185">Reference proteome</keyword>
<keyword evidence="6 10" id="KW-0418">Kinase</keyword>
<dbReference type="AlphaFoldDB" id="A0A4R3YHN3"/>
<proteinExistence type="predicted"/>
<dbReference type="PANTHER" id="PTHR43065">
    <property type="entry name" value="SENSOR HISTIDINE KINASE"/>
    <property type="match status" value="1"/>
</dbReference>
<accession>A0A4R3YHN3</accession>
<evidence type="ECO:0000256" key="4">
    <source>
        <dbReference type="ARBA" id="ARBA00022679"/>
    </source>
</evidence>
<evidence type="ECO:0000256" key="3">
    <source>
        <dbReference type="ARBA" id="ARBA00022553"/>
    </source>
</evidence>
<keyword evidence="4" id="KW-0808">Transferase</keyword>
<dbReference type="GeneID" id="98916655"/>
<dbReference type="InterPro" id="IPR003594">
    <property type="entry name" value="HATPase_dom"/>
</dbReference>
<evidence type="ECO:0000256" key="2">
    <source>
        <dbReference type="ARBA" id="ARBA00012438"/>
    </source>
</evidence>
<dbReference type="RefSeq" id="WP_066450579.1">
    <property type="nucleotide sequence ID" value="NZ_JADMQS010000001.1"/>
</dbReference>
<evidence type="ECO:0000259" key="9">
    <source>
        <dbReference type="PROSITE" id="PS50109"/>
    </source>
</evidence>
<dbReference type="InterPro" id="IPR004358">
    <property type="entry name" value="Sig_transdc_His_kin-like_C"/>
</dbReference>
<keyword evidence="7" id="KW-0067">ATP-binding</keyword>
<organism evidence="10 11">
    <name type="scientific">Longibaculum muris</name>
    <dbReference type="NCBI Taxonomy" id="1796628"/>
    <lineage>
        <taxon>Bacteria</taxon>
        <taxon>Bacillati</taxon>
        <taxon>Bacillota</taxon>
        <taxon>Erysipelotrichia</taxon>
        <taxon>Erysipelotrichales</taxon>
        <taxon>Coprobacillaceae</taxon>
        <taxon>Longibaculum</taxon>
    </lineage>
</organism>
<evidence type="ECO:0000313" key="11">
    <source>
        <dbReference type="Proteomes" id="UP000295515"/>
    </source>
</evidence>
<sequence length="177" mass="20271">MDELALNILDIAYNSIRAKATLIQIRIEDSVNQNHILIDIIDNGCGMDKETIEKVTDPFYTTRTTRKVGLGIPLFKQNAELTGGYLKMNSKLHQGTHVSAMFVKNHIDTPVMGNIIDTIITLIQANDQIDYEFVYITDEFSFEMKTKEMKEILGDVKITEPEVLLWIKDYMKEGLRK</sequence>
<dbReference type="PRINTS" id="PR00344">
    <property type="entry name" value="BCTRLSENSOR"/>
</dbReference>
<keyword evidence="5" id="KW-0547">Nucleotide-binding</keyword>
<dbReference type="EMBL" id="SMCQ01000031">
    <property type="protein sequence ID" value="TCV91512.1"/>
    <property type="molecule type" value="Genomic_DNA"/>
</dbReference>
<dbReference type="GO" id="GO:0004673">
    <property type="term" value="F:protein histidine kinase activity"/>
    <property type="evidence" value="ECO:0007669"/>
    <property type="project" value="UniProtKB-EC"/>
</dbReference>
<reference evidence="10 11" key="1">
    <citation type="submission" date="2019-03" db="EMBL/GenBank/DDBJ databases">
        <title>Genomic Encyclopedia of Type Strains, Phase IV (KMG-IV): sequencing the most valuable type-strain genomes for metagenomic binning, comparative biology and taxonomic classification.</title>
        <authorList>
            <person name="Goeker M."/>
        </authorList>
    </citation>
    <scope>NUCLEOTIDE SEQUENCE [LARGE SCALE GENOMIC DNA]</scope>
    <source>
        <strain evidence="10 11">DSM 29487</strain>
    </source>
</reference>
<gene>
    <name evidence="10" type="ORF">EDD60_1317</name>
</gene>